<dbReference type="EMBL" id="WOWP01000016">
    <property type="protein sequence ID" value="MUV03209.1"/>
    <property type="molecule type" value="Genomic_DNA"/>
</dbReference>
<dbReference type="Proteomes" id="UP000433945">
    <property type="component" value="Unassembled WGS sequence"/>
</dbReference>
<reference evidence="2 3" key="1">
    <citation type="submission" date="2019-12" db="EMBL/GenBank/DDBJ databases">
        <authorList>
            <person name="Sun J.-Q."/>
        </authorList>
    </citation>
    <scope>NUCLEOTIDE SEQUENCE [LARGE SCALE GENOMIC DNA]</scope>
    <source>
        <strain evidence="2 3">JCM 17928</strain>
    </source>
</reference>
<feature type="transmembrane region" description="Helical" evidence="1">
    <location>
        <begin position="16"/>
        <end position="38"/>
    </location>
</feature>
<evidence type="ECO:0000256" key="1">
    <source>
        <dbReference type="SAM" id="Phobius"/>
    </source>
</evidence>
<name>A0A6N8H9B1_9FLAO</name>
<keyword evidence="1" id="KW-0812">Transmembrane</keyword>
<keyword evidence="1" id="KW-1133">Transmembrane helix</keyword>
<evidence type="ECO:0000313" key="2">
    <source>
        <dbReference type="EMBL" id="MUV03209.1"/>
    </source>
</evidence>
<feature type="transmembrane region" description="Helical" evidence="1">
    <location>
        <begin position="44"/>
        <end position="63"/>
    </location>
</feature>
<proteinExistence type="predicted"/>
<dbReference type="AlphaFoldDB" id="A0A6N8H9B1"/>
<keyword evidence="3" id="KW-1185">Reference proteome</keyword>
<comment type="caution">
    <text evidence="2">The sequence shown here is derived from an EMBL/GenBank/DDBJ whole genome shotgun (WGS) entry which is preliminary data.</text>
</comment>
<dbReference type="RefSeq" id="WP_157482148.1">
    <property type="nucleotide sequence ID" value="NZ_WOWP01000016.1"/>
</dbReference>
<organism evidence="2 3">
    <name type="scientific">Flavobacterium rakeshii</name>
    <dbReference type="NCBI Taxonomy" id="1038845"/>
    <lineage>
        <taxon>Bacteria</taxon>
        <taxon>Pseudomonadati</taxon>
        <taxon>Bacteroidota</taxon>
        <taxon>Flavobacteriia</taxon>
        <taxon>Flavobacteriales</taxon>
        <taxon>Flavobacteriaceae</taxon>
        <taxon>Flavobacterium</taxon>
    </lineage>
</organism>
<dbReference type="OrthoDB" id="582675at2"/>
<gene>
    <name evidence="2" type="ORF">GN157_05750</name>
</gene>
<evidence type="ECO:0000313" key="3">
    <source>
        <dbReference type="Proteomes" id="UP000433945"/>
    </source>
</evidence>
<protein>
    <submittedName>
        <fullName evidence="2">Uncharacterized protein</fullName>
    </submittedName>
</protein>
<keyword evidence="1" id="KW-0472">Membrane</keyword>
<sequence length="156" mass="18316">MNSKLLFYEKQQFRQWWLWLLLAVINVVMVYPLIVNIATVRMPAMAGETILLLVTFWLWRLALVTKIDEKGISVKFEGFHRDFKFYDWKNIDYCEIKKYNPIMDYGGWGIRIGAYNVSGNTGVLIYFKDGKKLMLGTNKEEELFTALNQIESKNPS</sequence>
<accession>A0A6N8H9B1</accession>